<dbReference type="GO" id="GO:0000122">
    <property type="term" value="P:negative regulation of transcription by RNA polymerase II"/>
    <property type="evidence" value="ECO:0007669"/>
    <property type="project" value="TreeGrafter"/>
</dbReference>
<sequence length="1514" mass="156939">MAGSPPSNISSVSSPSVQQPVDLDQGNPSFSSASSSAWMSSVDWANLDFSSLPLHPTVLASLATLDPSSTPPTEHDPANQPARPAGPARSQSSQHHPAAHQPYRAHHQASSSFSASASSSAFVSPTSTQPPSPSPFAFVPPTTQGFPSFIQQNQQHQPPFRPTNTSNQPVPSLLTQRLQQQQQQQQQQQPSTATNSRSPLSTNMPPSLSSSSSSSSNSAQRGNQGSSFSTSPYLSGRPMAPPPTGNKQPLNGRWTDGPDGSSELGSPNEGPSSFPRARPHRPSTNALPNPSSNPNANTNTNSNPSTNPPSQQQQPSPRPATTLPSAHQLPAFAFPPAHMNSENSSGTPTVNLPELPSDFSLAQYLNGNHAGAGVGANGNDTLAMAIRVGMGIGMSLGGQFNGSPGDGKNRTNVNMMGNLPAALLSPTLSEHPSGWGDIGLFPSSTLSLADSPRSSVGLSRPEHLRRTSGSSMHQTDSSIGGGPTGLNSSTASPSGLGKSFDKKSIVSDILSDVIFSRKPSASSVVSSPSQSASTSTKLTTTSNATGSTGTSANSSTTTTTTTTTTNNNNSNNSNNSTTLTNSANSRRLSGSTPSSLGSTAPSGGGLYHSLPNLSTSPPYPSYPSPVQEENSSELNSPTAQTIGTDEPNPHTDPVAAQVWKMYSKHKSELPNGQRMENLTWRMMAMNLRKKELAEQAAAAQAASAVVPTVPTVASQSGKPDGSTTVDAKPIKTESDLSLNILLSDAALAAIGDAHKPPGSLGSSFLSKEKDEQKETLKEEGKENVSLEEEAKKKEDVLAEEVTRGRRQRTSRIVGFNAYSPNPSTLEDSDVMDWRAKSRSRSRMSMDWRAASRSRSRAPFAEYEHNEAHSHYLLGALDFLNATPAYNSHAHQPATASLVGSQGIPIPGQNHFQSMAPFEPGFDSQHFFPRSMLDLGGNDLGGFSFLDSSGDIAFSGPGAYPTQMFLRGDQTGSGSGSGSGLGTSPYDGSGGSESRRASRLGTSTTDGDVQISSLLGQKRPAEFVPRGDPTYGPDVETRAPSESPGTTDTIFPSSTFTFQYPSSDPYRAFFELDPSASSSTPGERPGVGGNDKVPDSGTPQEDYWFNLATSITTTPTSQDASPGYGPAGGHHPDASLYDSLGQPSAEPSGVNMQNLMNLFYTASNNSQPHSPINPTTAHPVGVRAGATTGPGGTTFTHINPTQTLGNGDSLYDSISFNGLSDSSSGAYTSPLADSPQSIGGGSSSAVRPAGPSRLVSSSFQQFQLGPPPSSNSASGSRNPSRKNSGAGRGVGLSRSTSSPNSATIHRFSSTLGTLSTPSSQTSKPKGDQSKPVTPGPGCGGNSEGNTPEGSSSTASASTGGATGGQAGEPPTICSNCHTTNTPLWRRDPDGNPLCNACGLFYKLHGVVRPLSLKTDVIKKRNRITGQKDPALQRKSSAGLVSVGNRPKSSSGQNASSESGSGSSFSHSNPNGFGLGLSGPSTTATGTGAGTTKRARRVSEAQQLSANLMAEHGGKP</sequence>
<feature type="compositionally biased region" description="Low complexity" evidence="10">
    <location>
        <begin position="179"/>
        <end position="189"/>
    </location>
</feature>
<keyword evidence="9" id="KW-0175">Coiled coil</keyword>
<dbReference type="InterPro" id="IPR013860">
    <property type="entry name" value="AreA_GATA"/>
</dbReference>
<evidence type="ECO:0000256" key="1">
    <source>
        <dbReference type="ARBA" id="ARBA00004123"/>
    </source>
</evidence>
<feature type="compositionally biased region" description="Polar residues" evidence="10">
    <location>
        <begin position="142"/>
        <end position="178"/>
    </location>
</feature>
<protein>
    <submittedName>
        <fullName evidence="12">GATA-4/5/6 transcription factors</fullName>
    </submittedName>
</protein>
<feature type="compositionally biased region" description="Polar residues" evidence="10">
    <location>
        <begin position="1292"/>
        <end position="1306"/>
    </location>
</feature>
<keyword evidence="5" id="KW-0805">Transcription regulation</keyword>
<dbReference type="PRINTS" id="PR00619">
    <property type="entry name" value="GATAZNFINGER"/>
</dbReference>
<evidence type="ECO:0000256" key="3">
    <source>
        <dbReference type="ARBA" id="ARBA00022771"/>
    </source>
</evidence>
<feature type="region of interest" description="Disordered" evidence="10">
    <location>
        <begin position="755"/>
        <end position="788"/>
    </location>
</feature>
<feature type="compositionally biased region" description="Polar residues" evidence="10">
    <location>
        <begin position="340"/>
        <end position="350"/>
    </location>
</feature>
<accession>A0A0F7SYU6</accession>
<evidence type="ECO:0000256" key="4">
    <source>
        <dbReference type="ARBA" id="ARBA00022833"/>
    </source>
</evidence>
<evidence type="ECO:0000256" key="5">
    <source>
        <dbReference type="ARBA" id="ARBA00023015"/>
    </source>
</evidence>
<feature type="compositionally biased region" description="Low complexity" evidence="10">
    <location>
        <begin position="517"/>
        <end position="601"/>
    </location>
</feature>
<keyword evidence="7" id="KW-0539">Nucleus</keyword>
<feature type="compositionally biased region" description="Polar residues" evidence="10">
    <location>
        <begin position="467"/>
        <end position="478"/>
    </location>
</feature>
<feature type="compositionally biased region" description="Basic and acidic residues" evidence="10">
    <location>
        <begin position="766"/>
        <end position="788"/>
    </location>
</feature>
<feature type="region of interest" description="Disordered" evidence="10">
    <location>
        <begin position="962"/>
        <end position="1053"/>
    </location>
</feature>
<keyword evidence="6" id="KW-0804">Transcription</keyword>
<dbReference type="FunFam" id="3.30.50.10:FF:000007">
    <property type="entry name" value="Nitrogen regulatory AreA, N-terminal"/>
    <property type="match status" value="1"/>
</dbReference>
<feature type="compositionally biased region" description="Low complexity" evidence="10">
    <location>
        <begin position="1447"/>
        <end position="1490"/>
    </location>
</feature>
<dbReference type="GO" id="GO:0000981">
    <property type="term" value="F:DNA-binding transcription factor activity, RNA polymerase II-specific"/>
    <property type="evidence" value="ECO:0007669"/>
    <property type="project" value="TreeGrafter"/>
</dbReference>
<evidence type="ECO:0000256" key="10">
    <source>
        <dbReference type="SAM" id="MobiDB-lite"/>
    </source>
</evidence>
<keyword evidence="2" id="KW-0479">Metal-binding</keyword>
<evidence type="ECO:0000259" key="11">
    <source>
        <dbReference type="PROSITE" id="PS50114"/>
    </source>
</evidence>
<evidence type="ECO:0000256" key="6">
    <source>
        <dbReference type="ARBA" id="ARBA00023163"/>
    </source>
</evidence>
<feature type="compositionally biased region" description="Low complexity" evidence="10">
    <location>
        <begin position="1348"/>
        <end position="1358"/>
    </location>
</feature>
<evidence type="ECO:0000313" key="12">
    <source>
        <dbReference type="EMBL" id="CED85493.1"/>
    </source>
</evidence>
<dbReference type="EMBL" id="LN483332">
    <property type="protein sequence ID" value="CED85493.1"/>
    <property type="molecule type" value="Genomic_DNA"/>
</dbReference>
<feature type="compositionally biased region" description="Low complexity" evidence="10">
    <location>
        <begin position="198"/>
        <end position="218"/>
    </location>
</feature>
<dbReference type="PANTHER" id="PTHR10071">
    <property type="entry name" value="TRANSCRIPTION FACTOR GATA FAMILY MEMBER"/>
    <property type="match status" value="1"/>
</dbReference>
<feature type="compositionally biased region" description="Polar residues" evidence="10">
    <location>
        <begin position="219"/>
        <end position="233"/>
    </location>
</feature>
<feature type="region of interest" description="Disordered" evidence="10">
    <location>
        <begin position="1070"/>
        <end position="1100"/>
    </location>
</feature>
<evidence type="ECO:0000256" key="9">
    <source>
        <dbReference type="SAM" id="Coils"/>
    </source>
</evidence>
<dbReference type="InterPro" id="IPR039355">
    <property type="entry name" value="Transcription_factor_GATA"/>
</dbReference>
<dbReference type="GO" id="GO:0000978">
    <property type="term" value="F:RNA polymerase II cis-regulatory region sequence-specific DNA binding"/>
    <property type="evidence" value="ECO:0007669"/>
    <property type="project" value="TreeGrafter"/>
</dbReference>
<dbReference type="PROSITE" id="PS50114">
    <property type="entry name" value="GATA_ZN_FINGER_2"/>
    <property type="match status" value="1"/>
</dbReference>
<feature type="compositionally biased region" description="Polar residues" evidence="10">
    <location>
        <begin position="1001"/>
        <end position="1014"/>
    </location>
</feature>
<feature type="compositionally biased region" description="Polar residues" evidence="10">
    <location>
        <begin position="1253"/>
        <end position="1262"/>
    </location>
</feature>
<proteinExistence type="predicted"/>
<dbReference type="PANTHER" id="PTHR10071:SF281">
    <property type="entry name" value="BOX A-BINDING FACTOR-RELATED"/>
    <property type="match status" value="1"/>
</dbReference>
<feature type="region of interest" description="Disordered" evidence="10">
    <location>
        <begin position="517"/>
        <end position="652"/>
    </location>
</feature>
<feature type="compositionally biased region" description="Polar residues" evidence="10">
    <location>
        <begin position="1042"/>
        <end position="1053"/>
    </location>
</feature>
<feature type="compositionally biased region" description="Low complexity" evidence="10">
    <location>
        <begin position="109"/>
        <end position="127"/>
    </location>
</feature>
<feature type="region of interest" description="Disordered" evidence="10">
    <location>
        <begin position="63"/>
        <end position="354"/>
    </location>
</feature>
<reference evidence="12" key="1">
    <citation type="submission" date="2014-08" db="EMBL/GenBank/DDBJ databases">
        <authorList>
            <person name="Sharma Rahul"/>
            <person name="Thines Marco"/>
        </authorList>
    </citation>
    <scope>NUCLEOTIDE SEQUENCE</scope>
</reference>
<evidence type="ECO:0000256" key="7">
    <source>
        <dbReference type="ARBA" id="ARBA00023242"/>
    </source>
</evidence>
<feature type="region of interest" description="Disordered" evidence="10">
    <location>
        <begin position="1112"/>
        <end position="1144"/>
    </location>
</feature>
<feature type="region of interest" description="Disordered" evidence="10">
    <location>
        <begin position="1422"/>
        <end position="1497"/>
    </location>
</feature>
<dbReference type="GO" id="GO:0005634">
    <property type="term" value="C:nucleus"/>
    <property type="evidence" value="ECO:0007669"/>
    <property type="project" value="UniProtKB-SubCell"/>
</dbReference>
<feature type="compositionally biased region" description="Low complexity" evidence="10">
    <location>
        <begin position="282"/>
        <end position="322"/>
    </location>
</feature>
<dbReference type="SMART" id="SM00401">
    <property type="entry name" value="ZnF_GATA"/>
    <property type="match status" value="1"/>
</dbReference>
<dbReference type="SMR" id="A0A0F7SYU6"/>
<feature type="region of interest" description="Disordered" evidence="10">
    <location>
        <begin position="1225"/>
        <end position="1369"/>
    </location>
</feature>
<feature type="region of interest" description="Disordered" evidence="10">
    <location>
        <begin position="449"/>
        <end position="500"/>
    </location>
</feature>
<dbReference type="Pfam" id="PF08550">
    <property type="entry name" value="GATA_AreA"/>
    <property type="match status" value="1"/>
</dbReference>
<dbReference type="InterPro" id="IPR013088">
    <property type="entry name" value="Znf_NHR/GATA"/>
</dbReference>
<name>A0A0F7SYU6_PHARH</name>
<dbReference type="GO" id="GO:0045944">
    <property type="term" value="P:positive regulation of transcription by RNA polymerase II"/>
    <property type="evidence" value="ECO:0007669"/>
    <property type="project" value="TreeGrafter"/>
</dbReference>
<feature type="region of interest" description="Disordered" evidence="10">
    <location>
        <begin position="1"/>
        <end position="35"/>
    </location>
</feature>
<dbReference type="Pfam" id="PF00320">
    <property type="entry name" value="GATA"/>
    <property type="match status" value="1"/>
</dbReference>
<keyword evidence="4" id="KW-0862">Zinc</keyword>
<feature type="domain" description="GATA-type" evidence="11">
    <location>
        <begin position="1372"/>
        <end position="1419"/>
    </location>
</feature>
<organism evidence="12">
    <name type="scientific">Phaffia rhodozyma</name>
    <name type="common">Yeast</name>
    <name type="synonym">Xanthophyllomyces dendrorhous</name>
    <dbReference type="NCBI Taxonomy" id="264483"/>
    <lineage>
        <taxon>Eukaryota</taxon>
        <taxon>Fungi</taxon>
        <taxon>Dikarya</taxon>
        <taxon>Basidiomycota</taxon>
        <taxon>Agaricomycotina</taxon>
        <taxon>Tremellomycetes</taxon>
        <taxon>Cystofilobasidiales</taxon>
        <taxon>Mrakiaceae</taxon>
        <taxon>Phaffia</taxon>
    </lineage>
</organism>
<dbReference type="GO" id="GO:0008270">
    <property type="term" value="F:zinc ion binding"/>
    <property type="evidence" value="ECO:0007669"/>
    <property type="project" value="UniProtKB-KW"/>
</dbReference>
<dbReference type="InterPro" id="IPR000679">
    <property type="entry name" value="Znf_GATA"/>
</dbReference>
<feature type="compositionally biased region" description="Low complexity" evidence="10">
    <location>
        <begin position="1307"/>
        <end position="1321"/>
    </location>
</feature>
<evidence type="ECO:0000256" key="2">
    <source>
        <dbReference type="ARBA" id="ARBA00022723"/>
    </source>
</evidence>
<dbReference type="CDD" id="cd00202">
    <property type="entry name" value="ZnF_GATA"/>
    <property type="match status" value="1"/>
</dbReference>
<feature type="compositionally biased region" description="Low complexity" evidence="10">
    <location>
        <begin position="1"/>
        <end position="21"/>
    </location>
</feature>
<dbReference type="SUPFAM" id="SSF57716">
    <property type="entry name" value="Glucocorticoid receptor-like (DNA-binding domain)"/>
    <property type="match status" value="1"/>
</dbReference>
<feature type="compositionally biased region" description="Gly residues" evidence="10">
    <location>
        <begin position="970"/>
        <end position="980"/>
    </location>
</feature>
<keyword evidence="3 8" id="KW-0863">Zinc-finger</keyword>
<evidence type="ECO:0000256" key="8">
    <source>
        <dbReference type="PROSITE-ProRule" id="PRU00094"/>
    </source>
</evidence>
<feature type="coiled-coil region" evidence="9">
    <location>
        <begin position="675"/>
        <end position="702"/>
    </location>
</feature>
<dbReference type="PROSITE" id="PS00344">
    <property type="entry name" value="GATA_ZN_FINGER_1"/>
    <property type="match status" value="1"/>
</dbReference>
<feature type="region of interest" description="Disordered" evidence="10">
    <location>
        <begin position="1184"/>
        <end position="1203"/>
    </location>
</feature>
<feature type="compositionally biased region" description="Polar residues" evidence="10">
    <location>
        <begin position="627"/>
        <end position="643"/>
    </location>
</feature>
<comment type="subcellular location">
    <subcellularLocation>
        <location evidence="1">Nucleus</location>
    </subcellularLocation>
</comment>
<dbReference type="Gene3D" id="3.30.50.10">
    <property type="entry name" value="Erythroid Transcription Factor GATA-1, subunit A"/>
    <property type="match status" value="1"/>
</dbReference>